<dbReference type="SUPFAM" id="SSF55729">
    <property type="entry name" value="Acyl-CoA N-acyltransferases (Nat)"/>
    <property type="match status" value="1"/>
</dbReference>
<evidence type="ECO:0000313" key="5">
    <source>
        <dbReference type="Proteomes" id="UP000052022"/>
    </source>
</evidence>
<feature type="domain" description="N-acetyltransferase" evidence="3">
    <location>
        <begin position="1"/>
        <end position="163"/>
    </location>
</feature>
<keyword evidence="1 4" id="KW-0808">Transferase</keyword>
<sequence length="178" mass="19811">MIIRQLNTSDLDAFRIVWTDGLTRFPGAFLLTPNEAAVTSDARVRDGLAAGYNWGVEEDGHLVGIAGLRARSVERLRHSAELGPFYVKPEYQRRGLGQAMLARMLDYARSRGILQVELRVDDTNKAAISFYQAAGFIAFGLHPRSVMIDGKPRNDLLMLYALDHDVELPKPLSDALAR</sequence>
<dbReference type="InterPro" id="IPR016181">
    <property type="entry name" value="Acyl_CoA_acyltransferase"/>
</dbReference>
<dbReference type="CDD" id="cd04301">
    <property type="entry name" value="NAT_SF"/>
    <property type="match status" value="1"/>
</dbReference>
<dbReference type="Gene3D" id="3.40.630.30">
    <property type="match status" value="1"/>
</dbReference>
<dbReference type="STRING" id="928856.SAMN04488049_12415"/>
<dbReference type="Proteomes" id="UP000052022">
    <property type="component" value="Unassembled WGS sequence"/>
</dbReference>
<organism evidence="4 5">
    <name type="scientific">Tritonibacter multivorans</name>
    <dbReference type="NCBI Taxonomy" id="928856"/>
    <lineage>
        <taxon>Bacteria</taxon>
        <taxon>Pseudomonadati</taxon>
        <taxon>Pseudomonadota</taxon>
        <taxon>Alphaproteobacteria</taxon>
        <taxon>Rhodobacterales</taxon>
        <taxon>Paracoccaceae</taxon>
        <taxon>Tritonibacter</taxon>
    </lineage>
</organism>
<dbReference type="OrthoDB" id="9788300at2"/>
<gene>
    <name evidence="4" type="primary">yncA</name>
    <name evidence="4" type="ORF">TRM7557_00014</name>
</gene>
<dbReference type="InterPro" id="IPR000182">
    <property type="entry name" value="GNAT_dom"/>
</dbReference>
<dbReference type="InterPro" id="IPR050832">
    <property type="entry name" value="Bact_Acetyltransf"/>
</dbReference>
<name>A0A0P1FZD5_9RHOB</name>
<protein>
    <submittedName>
        <fullName evidence="4">N-acyltransferase YncA</fullName>
        <ecNumber evidence="4">2.3.1.-</ecNumber>
    </submittedName>
</protein>
<dbReference type="EMBL" id="CYSD01000001">
    <property type="protein sequence ID" value="CUH74640.1"/>
    <property type="molecule type" value="Genomic_DNA"/>
</dbReference>
<dbReference type="GO" id="GO:0016747">
    <property type="term" value="F:acyltransferase activity, transferring groups other than amino-acyl groups"/>
    <property type="evidence" value="ECO:0007669"/>
    <property type="project" value="InterPro"/>
</dbReference>
<dbReference type="AlphaFoldDB" id="A0A0P1FZD5"/>
<evidence type="ECO:0000259" key="3">
    <source>
        <dbReference type="PROSITE" id="PS51186"/>
    </source>
</evidence>
<accession>A0A0P1FZD5</accession>
<dbReference type="RefSeq" id="WP_058288188.1">
    <property type="nucleotide sequence ID" value="NZ_CYSD01000001.1"/>
</dbReference>
<evidence type="ECO:0000256" key="2">
    <source>
        <dbReference type="ARBA" id="ARBA00023315"/>
    </source>
</evidence>
<evidence type="ECO:0000256" key="1">
    <source>
        <dbReference type="ARBA" id="ARBA00022679"/>
    </source>
</evidence>
<reference evidence="4 5" key="1">
    <citation type="submission" date="2015-09" db="EMBL/GenBank/DDBJ databases">
        <authorList>
            <consortium name="Swine Surveillance"/>
        </authorList>
    </citation>
    <scope>NUCLEOTIDE SEQUENCE [LARGE SCALE GENOMIC DNA]</scope>
    <source>
        <strain evidence="4 5">CECT 7557</strain>
    </source>
</reference>
<dbReference type="PANTHER" id="PTHR43877">
    <property type="entry name" value="AMINOALKYLPHOSPHONATE N-ACETYLTRANSFERASE-RELATED-RELATED"/>
    <property type="match status" value="1"/>
</dbReference>
<keyword evidence="5" id="KW-1185">Reference proteome</keyword>
<evidence type="ECO:0000313" key="4">
    <source>
        <dbReference type="EMBL" id="CUH74640.1"/>
    </source>
</evidence>
<dbReference type="EC" id="2.3.1.-" evidence="4"/>
<dbReference type="Pfam" id="PF00583">
    <property type="entry name" value="Acetyltransf_1"/>
    <property type="match status" value="1"/>
</dbReference>
<proteinExistence type="predicted"/>
<dbReference type="PROSITE" id="PS51186">
    <property type="entry name" value="GNAT"/>
    <property type="match status" value="1"/>
</dbReference>
<keyword evidence="2 4" id="KW-0012">Acyltransferase</keyword>